<dbReference type="RefSeq" id="XP_001244325.2">
    <property type="nucleotide sequence ID" value="XM_001244324.2"/>
</dbReference>
<proteinExistence type="inferred from homology"/>
<evidence type="ECO:0000313" key="16">
    <source>
        <dbReference type="EMBL" id="EAS32742.3"/>
    </source>
</evidence>
<evidence type="ECO:0000256" key="8">
    <source>
        <dbReference type="ARBA" id="ARBA00022989"/>
    </source>
</evidence>
<evidence type="ECO:0000256" key="3">
    <source>
        <dbReference type="ARBA" id="ARBA00012668"/>
    </source>
</evidence>
<dbReference type="InterPro" id="IPR013112">
    <property type="entry name" value="FAD-bd_8"/>
</dbReference>
<dbReference type="InterPro" id="IPR017927">
    <property type="entry name" value="FAD-bd_FR_type"/>
</dbReference>
<feature type="transmembrane region" description="Helical" evidence="13">
    <location>
        <begin position="287"/>
        <end position="307"/>
    </location>
</feature>
<feature type="transmembrane region" description="Helical" evidence="13">
    <location>
        <begin position="215"/>
        <end position="233"/>
    </location>
</feature>
<dbReference type="GO" id="GO:0005886">
    <property type="term" value="C:plasma membrane"/>
    <property type="evidence" value="ECO:0007669"/>
    <property type="project" value="UniProtKB-SubCell"/>
</dbReference>
<keyword evidence="11 13" id="KW-0472">Membrane</keyword>
<dbReference type="Proteomes" id="UP000001261">
    <property type="component" value="Unassembled WGS sequence"/>
</dbReference>
<evidence type="ECO:0000256" key="12">
    <source>
        <dbReference type="ARBA" id="ARBA00048483"/>
    </source>
</evidence>
<dbReference type="InterPro" id="IPR039261">
    <property type="entry name" value="FNR_nucleotide-bd"/>
</dbReference>
<comment type="subcellular location">
    <subcellularLocation>
        <location evidence="1">Cell membrane</location>
        <topology evidence="1">Multi-pass membrane protein</topology>
    </subcellularLocation>
</comment>
<feature type="transmembrane region" description="Helical" evidence="13">
    <location>
        <begin position="253"/>
        <end position="275"/>
    </location>
</feature>
<name>J3KC25_COCIM</name>
<dbReference type="EMBL" id="GG704916">
    <property type="protein sequence ID" value="EAS32742.3"/>
    <property type="molecule type" value="Genomic_DNA"/>
</dbReference>
<dbReference type="SUPFAM" id="SSF63380">
    <property type="entry name" value="Riboflavin synthase domain-like"/>
    <property type="match status" value="1"/>
</dbReference>
<dbReference type="GO" id="GO:0015677">
    <property type="term" value="P:copper ion import"/>
    <property type="evidence" value="ECO:0007669"/>
    <property type="project" value="TreeGrafter"/>
</dbReference>
<dbReference type="PANTHER" id="PTHR32361">
    <property type="entry name" value="FERRIC/CUPRIC REDUCTASE TRANSMEMBRANE COMPONENT"/>
    <property type="match status" value="1"/>
</dbReference>
<keyword evidence="4" id="KW-0813">Transport</keyword>
<dbReference type="PANTHER" id="PTHR32361:SF24">
    <property type="entry name" value="REDUCTASE, PUTATIVE (AFU_ORTHOLOGUE AFUA_3G10820)-RELATED"/>
    <property type="match status" value="1"/>
</dbReference>
<evidence type="ECO:0000256" key="5">
    <source>
        <dbReference type="ARBA" id="ARBA00022475"/>
    </source>
</evidence>
<dbReference type="SUPFAM" id="SSF52343">
    <property type="entry name" value="Ferredoxin reductase-like, C-terminal NADP-linked domain"/>
    <property type="match status" value="1"/>
</dbReference>
<evidence type="ECO:0000313" key="17">
    <source>
        <dbReference type="Proteomes" id="UP000001261"/>
    </source>
</evidence>
<dbReference type="SFLD" id="SFLDG01168">
    <property type="entry name" value="Ferric_reductase_subgroup_(FRE"/>
    <property type="match status" value="1"/>
</dbReference>
<comment type="catalytic activity">
    <reaction evidence="12">
        <text>2 a Fe(II)-siderophore + NADP(+) + H(+) = 2 a Fe(III)-siderophore + NADPH</text>
        <dbReference type="Rhea" id="RHEA:28795"/>
        <dbReference type="Rhea" id="RHEA-COMP:11342"/>
        <dbReference type="Rhea" id="RHEA-COMP:11344"/>
        <dbReference type="ChEBI" id="CHEBI:15378"/>
        <dbReference type="ChEBI" id="CHEBI:29033"/>
        <dbReference type="ChEBI" id="CHEBI:29034"/>
        <dbReference type="ChEBI" id="CHEBI:57783"/>
        <dbReference type="ChEBI" id="CHEBI:58349"/>
        <dbReference type="EC" id="1.16.1.9"/>
    </reaction>
</comment>
<dbReference type="Pfam" id="PF08022">
    <property type="entry name" value="FAD_binding_8"/>
    <property type="match status" value="1"/>
</dbReference>
<dbReference type="EC" id="1.16.1.9" evidence="3"/>
<dbReference type="InterPro" id="IPR013130">
    <property type="entry name" value="Fe3_Rdtase_TM_dom"/>
</dbReference>
<keyword evidence="5" id="KW-1003">Cell membrane</keyword>
<dbReference type="CDD" id="cd06186">
    <property type="entry name" value="NOX_Duox_like_FAD_NADP"/>
    <property type="match status" value="1"/>
</dbReference>
<dbReference type="InterPro" id="IPR013121">
    <property type="entry name" value="Fe_red_NAD-bd_6"/>
</dbReference>
<evidence type="ECO:0000256" key="6">
    <source>
        <dbReference type="ARBA" id="ARBA00022692"/>
    </source>
</evidence>
<gene>
    <name evidence="16" type="ORF">CIMG_03766</name>
</gene>
<dbReference type="OrthoDB" id="4494341at2759"/>
<dbReference type="SFLD" id="SFLDS00052">
    <property type="entry name" value="Ferric_Reductase_Domain"/>
    <property type="match status" value="1"/>
</dbReference>
<dbReference type="PROSITE" id="PS51384">
    <property type="entry name" value="FAD_FR"/>
    <property type="match status" value="1"/>
</dbReference>
<feature type="transmembrane region" description="Helical" evidence="13">
    <location>
        <begin position="59"/>
        <end position="77"/>
    </location>
</feature>
<dbReference type="GO" id="GO:0052851">
    <property type="term" value="F:ferric-chelate reductase (NADPH) activity"/>
    <property type="evidence" value="ECO:0007669"/>
    <property type="project" value="UniProtKB-EC"/>
</dbReference>
<dbReference type="AlphaFoldDB" id="J3KC25"/>
<feature type="domain" description="FAD-binding FR-type" evidence="15">
    <location>
        <begin position="326"/>
        <end position="465"/>
    </location>
</feature>
<evidence type="ECO:0000256" key="10">
    <source>
        <dbReference type="ARBA" id="ARBA00023065"/>
    </source>
</evidence>
<dbReference type="KEGG" id="cim:CIMG_03766"/>
<sequence length="618" mass="69562">MFIQLLLLLLSTLVGANQHQNPSFSNYESVLSLRGTSGGRGHKDTTNISIVSNEFGRSMLYAGLGLLLFFLTWMVGLRISAHIRHLANLNNGTQNHFVPSGLYWAWLKRHVIYAPMFRVRHNREIRLSSAINFGTLPTRFQAALLMGIFAMNITLCCVAVPYGSTEEDLLTTIQIRSGILAVVNLPPLVFMAARNNALIKLLGVSFDTWNLLHRWLGRIVAFESFIHVIAYMVKKVHTSGWNALMVTITQSKLIKTGLILINTEAVSILAMILIHSPSPIRHAFYETFLHFHIVFVAAFLGFLWIHLENQPQQPYVPSVVGIWAIENQRAVRWIRAAYLSLGKGGTTATVEVLPGDAMRITLRIVRPWVFKPGQHLYLYLPAVGLWMSHPFTAAWSDTEEVPLDNGGLVRTKQDVLKLQRANISLVVRRRTGLTNRLYNRTCRAADGRLTFRAVVEGPYGTEHSLDSYGTVILIAGGVGITHLISYVRHLVAGFAKGTVAARRVTLVWIIQSPDHLEWVKPWMTSILSMERRREVLRVMLFITRPRNMKEIQSPSTKVQMFPGKPDIERLLDGEVENQVGAMGVLVCGTGSLSDDVRKACRERQSPTHIDFIEECFTW</sequence>
<evidence type="ECO:0000256" key="13">
    <source>
        <dbReference type="SAM" id="Phobius"/>
    </source>
</evidence>
<evidence type="ECO:0000256" key="1">
    <source>
        <dbReference type="ARBA" id="ARBA00004651"/>
    </source>
</evidence>
<dbReference type="GeneID" id="4563170"/>
<evidence type="ECO:0000256" key="11">
    <source>
        <dbReference type="ARBA" id="ARBA00023136"/>
    </source>
</evidence>
<dbReference type="InParanoid" id="J3KC25"/>
<organism evidence="16 17">
    <name type="scientific">Coccidioides immitis (strain RS)</name>
    <name type="common">Valley fever fungus</name>
    <dbReference type="NCBI Taxonomy" id="246410"/>
    <lineage>
        <taxon>Eukaryota</taxon>
        <taxon>Fungi</taxon>
        <taxon>Dikarya</taxon>
        <taxon>Ascomycota</taxon>
        <taxon>Pezizomycotina</taxon>
        <taxon>Eurotiomycetes</taxon>
        <taxon>Eurotiomycetidae</taxon>
        <taxon>Onygenales</taxon>
        <taxon>Onygenaceae</taxon>
        <taxon>Coccidioides</taxon>
    </lineage>
</organism>
<evidence type="ECO:0000256" key="2">
    <source>
        <dbReference type="ARBA" id="ARBA00006278"/>
    </source>
</evidence>
<evidence type="ECO:0000256" key="4">
    <source>
        <dbReference type="ARBA" id="ARBA00022448"/>
    </source>
</evidence>
<protein>
    <recommendedName>
        <fullName evidence="3">ferric-chelate reductase (NADPH)</fullName>
        <ecNumber evidence="3">1.16.1.9</ecNumber>
    </recommendedName>
</protein>
<reference evidence="17" key="2">
    <citation type="journal article" date="2010" name="Genome Res.">
        <title>Population genomic sequencing of Coccidioides fungi reveals recent hybridization and transposon control.</title>
        <authorList>
            <person name="Neafsey D.E."/>
            <person name="Barker B.M."/>
            <person name="Sharpton T.J."/>
            <person name="Stajich J.E."/>
            <person name="Park D.J."/>
            <person name="Whiston E."/>
            <person name="Hung C.-Y."/>
            <person name="McMahan C."/>
            <person name="White J."/>
            <person name="Sykes S."/>
            <person name="Heiman D."/>
            <person name="Young S."/>
            <person name="Zeng Q."/>
            <person name="Abouelleil A."/>
            <person name="Aftuck L."/>
            <person name="Bessette D."/>
            <person name="Brown A."/>
            <person name="FitzGerald M."/>
            <person name="Lui A."/>
            <person name="Macdonald J.P."/>
            <person name="Priest M."/>
            <person name="Orbach M.J."/>
            <person name="Galgiani J.N."/>
            <person name="Kirkland T.N."/>
            <person name="Cole G.T."/>
            <person name="Birren B.W."/>
            <person name="Henn M.R."/>
            <person name="Taylor J.W."/>
            <person name="Rounsley S.D."/>
        </authorList>
    </citation>
    <scope>GENOME REANNOTATION</scope>
    <source>
        <strain evidence="17">RS</strain>
    </source>
</reference>
<dbReference type="InterPro" id="IPR017938">
    <property type="entry name" value="Riboflavin_synthase-like_b-brl"/>
</dbReference>
<feature type="transmembrane region" description="Helical" evidence="13">
    <location>
        <begin position="142"/>
        <end position="163"/>
    </location>
</feature>
<feature type="chain" id="PRO_5003771349" description="ferric-chelate reductase (NADPH)" evidence="14">
    <location>
        <begin position="17"/>
        <end position="618"/>
    </location>
</feature>
<dbReference type="Pfam" id="PF08030">
    <property type="entry name" value="NAD_binding_6"/>
    <property type="match status" value="1"/>
</dbReference>
<keyword evidence="14" id="KW-0732">Signal</keyword>
<feature type="transmembrane region" description="Helical" evidence="13">
    <location>
        <begin position="175"/>
        <end position="194"/>
    </location>
</feature>
<keyword evidence="8 13" id="KW-1133">Transmembrane helix</keyword>
<dbReference type="Pfam" id="PF01794">
    <property type="entry name" value="Ferric_reduct"/>
    <property type="match status" value="1"/>
</dbReference>
<dbReference type="OMA" id="NNETQRY"/>
<dbReference type="FunFam" id="3.40.50.80:FF:000023">
    <property type="entry name" value="Putative ferric-chelate reductase"/>
    <property type="match status" value="1"/>
</dbReference>
<keyword evidence="17" id="KW-1185">Reference proteome</keyword>
<evidence type="ECO:0000256" key="14">
    <source>
        <dbReference type="SAM" id="SignalP"/>
    </source>
</evidence>
<dbReference type="Gene3D" id="3.40.50.80">
    <property type="entry name" value="Nucleotide-binding domain of ferredoxin-NADP reductase (FNR) module"/>
    <property type="match status" value="1"/>
</dbReference>
<evidence type="ECO:0000259" key="15">
    <source>
        <dbReference type="PROSITE" id="PS51384"/>
    </source>
</evidence>
<dbReference type="STRING" id="246410.J3KC25"/>
<feature type="signal peptide" evidence="14">
    <location>
        <begin position="1"/>
        <end position="16"/>
    </location>
</feature>
<reference evidence="17" key="1">
    <citation type="journal article" date="2009" name="Genome Res.">
        <title>Comparative genomic analyses of the human fungal pathogens Coccidioides and their relatives.</title>
        <authorList>
            <person name="Sharpton T.J."/>
            <person name="Stajich J.E."/>
            <person name="Rounsley S.D."/>
            <person name="Gardner M.J."/>
            <person name="Wortman J.R."/>
            <person name="Jordar V.S."/>
            <person name="Maiti R."/>
            <person name="Kodira C.D."/>
            <person name="Neafsey D.E."/>
            <person name="Zeng Q."/>
            <person name="Hung C.-Y."/>
            <person name="McMahan C."/>
            <person name="Muszewska A."/>
            <person name="Grynberg M."/>
            <person name="Mandel M.A."/>
            <person name="Kellner E.M."/>
            <person name="Barker B.M."/>
            <person name="Galgiani J.N."/>
            <person name="Orbach M.J."/>
            <person name="Kirkland T.N."/>
            <person name="Cole G.T."/>
            <person name="Henn M.R."/>
            <person name="Birren B.W."/>
            <person name="Taylor J.W."/>
        </authorList>
    </citation>
    <scope>NUCLEOTIDE SEQUENCE [LARGE SCALE GENOMIC DNA]</scope>
    <source>
        <strain evidence="17">RS</strain>
    </source>
</reference>
<evidence type="ECO:0000256" key="9">
    <source>
        <dbReference type="ARBA" id="ARBA00023002"/>
    </source>
</evidence>
<dbReference type="VEuPathDB" id="FungiDB:CIMG_03766"/>
<dbReference type="InterPro" id="IPR051410">
    <property type="entry name" value="Ferric/Cupric_Reductase"/>
</dbReference>
<evidence type="ECO:0000256" key="7">
    <source>
        <dbReference type="ARBA" id="ARBA00022982"/>
    </source>
</evidence>
<keyword evidence="10" id="KW-0406">Ion transport</keyword>
<comment type="similarity">
    <text evidence="2">Belongs to the ferric reductase (FRE) family.</text>
</comment>
<accession>J3KC25</accession>
<keyword evidence="7" id="KW-0249">Electron transport</keyword>
<dbReference type="GO" id="GO:0006879">
    <property type="term" value="P:intracellular iron ion homeostasis"/>
    <property type="evidence" value="ECO:0007669"/>
    <property type="project" value="TreeGrafter"/>
</dbReference>
<dbReference type="GO" id="GO:0006826">
    <property type="term" value="P:iron ion transport"/>
    <property type="evidence" value="ECO:0007669"/>
    <property type="project" value="UniProtKB-ARBA"/>
</dbReference>
<keyword evidence="9" id="KW-0560">Oxidoreductase</keyword>
<keyword evidence="6 13" id="KW-0812">Transmembrane</keyword>